<dbReference type="InterPro" id="IPR000504">
    <property type="entry name" value="RRM_dom"/>
</dbReference>
<dbReference type="Pfam" id="PF00076">
    <property type="entry name" value="RRM_1"/>
    <property type="match status" value="2"/>
</dbReference>
<feature type="domain" description="RRM" evidence="8">
    <location>
        <begin position="32"/>
        <end position="113"/>
    </location>
</feature>
<dbReference type="Gene3D" id="3.30.70.330">
    <property type="match status" value="2"/>
</dbReference>
<protein>
    <recommendedName>
        <fullName evidence="8">RRM domain-containing protein</fullName>
    </recommendedName>
</protein>
<dbReference type="FunFam" id="3.30.70.330:FF:000216">
    <property type="entry name" value="RNA-binding protein BRN1 isoform X1"/>
    <property type="match status" value="1"/>
</dbReference>
<keyword evidence="10" id="KW-1185">Reference proteome</keyword>
<dbReference type="GO" id="GO:0006402">
    <property type="term" value="P:mRNA catabolic process"/>
    <property type="evidence" value="ECO:0007669"/>
    <property type="project" value="UniProtKB-ARBA"/>
</dbReference>
<dbReference type="CDD" id="cd12361">
    <property type="entry name" value="RRM1_2_CELF1-6_like"/>
    <property type="match status" value="1"/>
</dbReference>
<dbReference type="SMR" id="A0A8T3CB46"/>
<evidence type="ECO:0000313" key="10">
    <source>
        <dbReference type="Proteomes" id="UP000829196"/>
    </source>
</evidence>
<feature type="domain" description="RRM" evidence="8">
    <location>
        <begin position="120"/>
        <end position="200"/>
    </location>
</feature>
<comment type="caution">
    <text evidence="9">The sequence shown here is derived from an EMBL/GenBank/DDBJ whole genome shotgun (WGS) entry which is preliminary data.</text>
</comment>
<evidence type="ECO:0000256" key="3">
    <source>
        <dbReference type="ARBA" id="ARBA00022737"/>
    </source>
</evidence>
<feature type="region of interest" description="Disordered" evidence="7">
    <location>
        <begin position="1"/>
        <end position="31"/>
    </location>
</feature>
<evidence type="ECO:0000313" key="9">
    <source>
        <dbReference type="EMBL" id="KAI0530785.1"/>
    </source>
</evidence>
<dbReference type="Proteomes" id="UP000829196">
    <property type="component" value="Unassembled WGS sequence"/>
</dbReference>
<evidence type="ECO:0000256" key="2">
    <source>
        <dbReference type="ARBA" id="ARBA00022490"/>
    </source>
</evidence>
<dbReference type="GO" id="GO:2000028">
    <property type="term" value="P:regulation of photoperiodism, flowering"/>
    <property type="evidence" value="ECO:0007669"/>
    <property type="project" value="UniProtKB-ARBA"/>
</dbReference>
<dbReference type="SMART" id="SM00360">
    <property type="entry name" value="RRM"/>
    <property type="match status" value="2"/>
</dbReference>
<comment type="subcellular location">
    <subcellularLocation>
        <location evidence="1">Cytoplasm</location>
    </subcellularLocation>
</comment>
<keyword evidence="2" id="KW-0963">Cytoplasm</keyword>
<dbReference type="FunFam" id="3.30.70.330:FF:000302">
    <property type="entry name" value="RNA-binding protein BRN1"/>
    <property type="match status" value="1"/>
</dbReference>
<keyword evidence="4 6" id="KW-0694">RNA-binding</keyword>
<dbReference type="GO" id="GO:0009908">
    <property type="term" value="P:flower development"/>
    <property type="evidence" value="ECO:0007669"/>
    <property type="project" value="UniProtKB-KW"/>
</dbReference>
<evidence type="ECO:0000256" key="7">
    <source>
        <dbReference type="SAM" id="MobiDB-lite"/>
    </source>
</evidence>
<evidence type="ECO:0000256" key="1">
    <source>
        <dbReference type="ARBA" id="ARBA00004496"/>
    </source>
</evidence>
<reference evidence="9" key="1">
    <citation type="journal article" date="2022" name="Front. Genet.">
        <title>Chromosome-Scale Assembly of the Dendrobium nobile Genome Provides Insights Into the Molecular Mechanism of the Biosynthesis of the Medicinal Active Ingredient of Dendrobium.</title>
        <authorList>
            <person name="Xu Q."/>
            <person name="Niu S.-C."/>
            <person name="Li K.-L."/>
            <person name="Zheng P.-J."/>
            <person name="Zhang X.-J."/>
            <person name="Jia Y."/>
            <person name="Liu Y."/>
            <person name="Niu Y.-X."/>
            <person name="Yu L.-H."/>
            <person name="Chen D.-F."/>
            <person name="Zhang G.-Q."/>
        </authorList>
    </citation>
    <scope>NUCLEOTIDE SEQUENCE</scope>
    <source>
        <tissue evidence="9">Leaf</tissue>
    </source>
</reference>
<dbReference type="AlphaFoldDB" id="A0A8T3CB46"/>
<name>A0A8T3CB46_DENNO</name>
<accession>A0A8T3CB46</accession>
<keyword evidence="5" id="KW-0287">Flowering</keyword>
<organism evidence="9 10">
    <name type="scientific">Dendrobium nobile</name>
    <name type="common">Orchid</name>
    <dbReference type="NCBI Taxonomy" id="94219"/>
    <lineage>
        <taxon>Eukaryota</taxon>
        <taxon>Viridiplantae</taxon>
        <taxon>Streptophyta</taxon>
        <taxon>Embryophyta</taxon>
        <taxon>Tracheophyta</taxon>
        <taxon>Spermatophyta</taxon>
        <taxon>Magnoliopsida</taxon>
        <taxon>Liliopsida</taxon>
        <taxon>Asparagales</taxon>
        <taxon>Orchidaceae</taxon>
        <taxon>Epidendroideae</taxon>
        <taxon>Malaxideae</taxon>
        <taxon>Dendrobiinae</taxon>
        <taxon>Dendrobium</taxon>
    </lineage>
</organism>
<dbReference type="OrthoDB" id="410044at2759"/>
<dbReference type="SUPFAM" id="SSF54928">
    <property type="entry name" value="RNA-binding domain, RBD"/>
    <property type="match status" value="2"/>
</dbReference>
<dbReference type="PRINTS" id="PR00961">
    <property type="entry name" value="HUDSXLRNA"/>
</dbReference>
<keyword evidence="3" id="KW-0677">Repeat</keyword>
<evidence type="ECO:0000256" key="6">
    <source>
        <dbReference type="PROSITE-ProRule" id="PRU00176"/>
    </source>
</evidence>
<dbReference type="InterPro" id="IPR012677">
    <property type="entry name" value="Nucleotide-bd_a/b_plait_sf"/>
</dbReference>
<evidence type="ECO:0000259" key="8">
    <source>
        <dbReference type="PROSITE" id="PS50102"/>
    </source>
</evidence>
<dbReference type="GO" id="GO:0005737">
    <property type="term" value="C:cytoplasm"/>
    <property type="evidence" value="ECO:0007669"/>
    <property type="project" value="UniProtKB-SubCell"/>
</dbReference>
<dbReference type="PROSITE" id="PS50102">
    <property type="entry name" value="RRM"/>
    <property type="match status" value="2"/>
</dbReference>
<dbReference type="PANTHER" id="PTHR24012">
    <property type="entry name" value="RNA BINDING PROTEIN"/>
    <property type="match status" value="1"/>
</dbReference>
<evidence type="ECO:0000256" key="5">
    <source>
        <dbReference type="ARBA" id="ARBA00023089"/>
    </source>
</evidence>
<sequence length="480" mass="52300">MEADGEGKSVATEASGGAVEGREENGGGGESVKLFVGQVPKSMTEEQLLAMFKEVALIDEVNIIKDKVTKASRGCCFLFCPSRQEADKAVNACHNKRTLPGASSPLQVKYADGELERLEHKLFVGMLPKNVTDDDVTALFSKYGNVKDLQILRGSQQTSKGCAFLKYETKEQALAALEDLNGKHKMEDSTVPLVVKWADTEKERKARKAQKAQCQASSVPHMNSLQQSSLFGALPMGYISPYNGFSYQAALNGPDVDLSSYCRSEYRSKYTTTNFPGKIQRFISGGSEQQQYPLVKNSSSSSIRWTKSVLGSSSSSVTSSIIVTLNGAGALRSNVSVPVASKHLVPAVVLGVSPISQNLHVMLNLIGKLCDDVNHHQDGWTVKWMGGGKGKSWTVGENHLVLHELNTKRSPGDDERMRSLEMDGSDLAEPSLINPRVVNCPRYSILAYTASSPLQVKYADGELERLGVAIYYSSTIFYSY</sequence>
<dbReference type="InterPro" id="IPR035979">
    <property type="entry name" value="RBD_domain_sf"/>
</dbReference>
<evidence type="ECO:0000256" key="4">
    <source>
        <dbReference type="ARBA" id="ARBA00022884"/>
    </source>
</evidence>
<dbReference type="GO" id="GO:1990904">
    <property type="term" value="C:ribonucleoprotein complex"/>
    <property type="evidence" value="ECO:0007669"/>
    <property type="project" value="InterPro"/>
</dbReference>
<dbReference type="EMBL" id="JAGYWB010000001">
    <property type="protein sequence ID" value="KAI0530785.1"/>
    <property type="molecule type" value="Genomic_DNA"/>
</dbReference>
<dbReference type="GO" id="GO:0003729">
    <property type="term" value="F:mRNA binding"/>
    <property type="evidence" value="ECO:0007669"/>
    <property type="project" value="UniProtKB-ARBA"/>
</dbReference>
<proteinExistence type="predicted"/>
<dbReference type="InterPro" id="IPR002343">
    <property type="entry name" value="Hud_Sxl_RNA"/>
</dbReference>
<gene>
    <name evidence="9" type="ORF">KFK09_000333</name>
</gene>